<feature type="region of interest" description="Disordered" evidence="7">
    <location>
        <begin position="629"/>
        <end position="827"/>
    </location>
</feature>
<dbReference type="InterPro" id="IPR032401">
    <property type="entry name" value="EDC4_WD40"/>
</dbReference>
<dbReference type="PANTHER" id="PTHR15598:SF5">
    <property type="entry name" value="ENHANCER OF MRNA-DECAPPING PROTEIN 4"/>
    <property type="match status" value="1"/>
</dbReference>
<dbReference type="PANTHER" id="PTHR15598">
    <property type="entry name" value="ENHANCER OF MRNA-DECAPPING PROTEIN 4"/>
    <property type="match status" value="1"/>
</dbReference>
<evidence type="ECO:0000256" key="4">
    <source>
        <dbReference type="ARBA" id="ARBA00022574"/>
    </source>
</evidence>
<dbReference type="PROSITE" id="PS50082">
    <property type="entry name" value="WD_REPEATS_2"/>
    <property type="match status" value="2"/>
</dbReference>
<evidence type="ECO:0000256" key="2">
    <source>
        <dbReference type="ARBA" id="ARBA00009639"/>
    </source>
</evidence>
<feature type="domain" description="Enhancer of mRNA-decapping protein 4 WD40 repeat region" evidence="8">
    <location>
        <begin position="269"/>
        <end position="456"/>
    </location>
</feature>
<dbReference type="Gene3D" id="2.130.10.10">
    <property type="entry name" value="YVTN repeat-like/Quinoprotein amine dehydrogenase"/>
    <property type="match status" value="2"/>
</dbReference>
<feature type="repeat" description="WD" evidence="6">
    <location>
        <begin position="310"/>
        <end position="351"/>
    </location>
</feature>
<reference evidence="9" key="1">
    <citation type="submission" date="2022-08" db="EMBL/GenBank/DDBJ databases">
        <title>Novel sulfate-reducing endosymbionts in the free-living metamonad Anaeramoeba.</title>
        <authorList>
            <person name="Jerlstrom-Hultqvist J."/>
            <person name="Cepicka I."/>
            <person name="Gallot-Lavallee L."/>
            <person name="Salas-Leiva D."/>
            <person name="Curtis B.A."/>
            <person name="Zahonova K."/>
            <person name="Pipaliya S."/>
            <person name="Dacks J."/>
            <person name="Roger A.J."/>
        </authorList>
    </citation>
    <scope>NUCLEOTIDE SEQUENCE</scope>
    <source>
        <strain evidence="9">Schooner1</strain>
    </source>
</reference>
<comment type="similarity">
    <text evidence="2">Belongs to the WD repeat EDC4 family.</text>
</comment>
<keyword evidence="3" id="KW-0963">Cytoplasm</keyword>
<dbReference type="SMART" id="SM00320">
    <property type="entry name" value="WD40"/>
    <property type="match status" value="4"/>
</dbReference>
<keyword evidence="5" id="KW-0677">Repeat</keyword>
<dbReference type="PROSITE" id="PS50294">
    <property type="entry name" value="WD_REPEATS_REGION"/>
    <property type="match status" value="1"/>
</dbReference>
<dbReference type="Pfam" id="PF16529">
    <property type="entry name" value="Ge1_WD40"/>
    <property type="match status" value="2"/>
</dbReference>
<proteinExistence type="inferred from homology"/>
<evidence type="ECO:0000256" key="3">
    <source>
        <dbReference type="ARBA" id="ARBA00022490"/>
    </source>
</evidence>
<dbReference type="InterPro" id="IPR001680">
    <property type="entry name" value="WD40_rpt"/>
</dbReference>
<feature type="compositionally biased region" description="Acidic residues" evidence="7">
    <location>
        <begin position="680"/>
        <end position="696"/>
    </location>
</feature>
<dbReference type="InterPro" id="IPR045152">
    <property type="entry name" value="EDC4-like"/>
</dbReference>
<evidence type="ECO:0000256" key="7">
    <source>
        <dbReference type="SAM" id="MobiDB-lite"/>
    </source>
</evidence>
<keyword evidence="10" id="KW-1185">Reference proteome</keyword>
<feature type="compositionally biased region" description="Low complexity" evidence="7">
    <location>
        <begin position="472"/>
        <end position="491"/>
    </location>
</feature>
<organism evidence="9 10">
    <name type="scientific">Anaeramoeba flamelloides</name>
    <dbReference type="NCBI Taxonomy" id="1746091"/>
    <lineage>
        <taxon>Eukaryota</taxon>
        <taxon>Metamonada</taxon>
        <taxon>Anaeramoebidae</taxon>
        <taxon>Anaeramoeba</taxon>
    </lineage>
</organism>
<feature type="domain" description="Enhancer of mRNA-decapping protein 4 WD40 repeat region" evidence="8">
    <location>
        <begin position="85"/>
        <end position="169"/>
    </location>
</feature>
<feature type="compositionally biased region" description="Basic and acidic residues" evidence="7">
    <location>
        <begin position="185"/>
        <end position="241"/>
    </location>
</feature>
<feature type="region of interest" description="Disordered" evidence="7">
    <location>
        <begin position="463"/>
        <end position="494"/>
    </location>
</feature>
<dbReference type="SUPFAM" id="SSF50978">
    <property type="entry name" value="WD40 repeat-like"/>
    <property type="match status" value="1"/>
</dbReference>
<keyword evidence="4 6" id="KW-0853">WD repeat</keyword>
<gene>
    <name evidence="9" type="ORF">M0813_25939</name>
</gene>
<evidence type="ECO:0000256" key="1">
    <source>
        <dbReference type="ARBA" id="ARBA00004201"/>
    </source>
</evidence>
<feature type="repeat" description="WD" evidence="6">
    <location>
        <begin position="120"/>
        <end position="152"/>
    </location>
</feature>
<evidence type="ECO:0000313" key="10">
    <source>
        <dbReference type="Proteomes" id="UP001150062"/>
    </source>
</evidence>
<protein>
    <submittedName>
        <fullName evidence="9">Enhancer of mRNA-decapping protein</fullName>
    </submittedName>
</protein>
<name>A0ABQ8Y352_9EUKA</name>
<sequence length="1235" mass="143393">MNKPLKINTALISDQKNKKTAKYEVLSLTPRMNTNDNWEILHDPKPRSVSNVTVGTESYKVGVNDLHSKRITMGLHEYFYDSSKRLALNNNYLCYPVKDNSNRVGSIRVINRNNNRRALIPGHKDTIIDLGFNSEEDDLLVSVSIDGILNLWMIMEIKGEIRHGLTFSVRYTGSVGCDLKNSPNENEKNSQESKNKNKKENENEKEKENENEKGNDNENEKEKEKENEKEKKMETEIENEKKKKKKEKNKKEKKGYFTKVVWDSRRQNILATITTDNTIIVWNVLQYLSNTSEKIQVFESSKVEKGAYFLSGHTKKIMDLAFEPNKKILASTSEDGTLQIWDYKQQKCLKKIIPHDGSPVNSIIYCGNPLKMNLESFNKELSKFALTGGKNNSEIKLWDIENWSCLQTIKFLPPISKMENNEDLKFAFQIYLDATSQFIIVIDTLGQFFYVLHLNNKPLKKEKFKISKRQNSDNTTNSRSRNRNRQSNMDNIINSVSRSQSVNSGKIFANQERQEKEFGINFDYLTKFYVSQPIYSVILENIKNQKKSSSKYFPFDINMFCITSTSIEKYILKSELIDSEEIKNSLNNKEQLIAKLTRGSENDGINFKDRSESKKEELIKKLLNNMDRNLNNNKINNKLEKEQIQSRKVHDTNSKTNKFANGEDEENSNHNNYKIKNNENDDYDQDDGDDGDDGDDKEEKALKKKNNDNLLVKKEHPTATNKKANKKKYQNVWKKSKKKKKMKNEKIKEKINENTKNIKEERTNIRIKRNNDIKGQEIMKSDGNNKKMENGSGKIDEEKGEKKKDENIDKNKEKEKNDEQDEAEGVKVKGRDGKIENGEMKTLKFQLEKLLNNFEKNIINKTNNKIQQIKEKQNIFIEEKIQNVETDTLLNTLETGIKQTIGTVFKTSAFSGLKLALKSIPEIKTNHQKKSKEIAKSIEILLNNNCFLSEIMNQIIQKVSNELLEKINMLSDSNIKQKNSPDSKIRNENFINYEKLEKKIKDKLFKKFNSSSPIQNLLQNIKITQKGSFNEQNHNQLFTILNEQWNAFNLQINEKLDQMKLNIYQHLEKMTTFWDGPKGISQFLLDVEMYNQALAVVFQSNQNYDNKEQLIVWCLRELEKRGVFHSQTLSFDLIIIDLLFNFCSLDLDSGSGSGSGSGSDSNSENYFEIKTRVLLNIILNLDGVLIEQLLPRLENLIQKLNSQYNKIVKRNKKNATELKKLIFIIKSKQKIQKKK</sequence>
<comment type="caution">
    <text evidence="9">The sequence shown here is derived from an EMBL/GenBank/DDBJ whole genome shotgun (WGS) entry which is preliminary data.</text>
</comment>
<feature type="compositionally biased region" description="Basic and acidic residues" evidence="7">
    <location>
        <begin position="744"/>
        <end position="817"/>
    </location>
</feature>
<feature type="region of interest" description="Disordered" evidence="7">
    <location>
        <begin position="177"/>
        <end position="250"/>
    </location>
</feature>
<comment type="subcellular location">
    <subcellularLocation>
        <location evidence="1">Cytoplasm</location>
        <location evidence="1">P-body</location>
    </subcellularLocation>
</comment>
<feature type="compositionally biased region" description="Basic and acidic residues" evidence="7">
    <location>
        <begin position="697"/>
        <end position="717"/>
    </location>
</feature>
<evidence type="ECO:0000256" key="6">
    <source>
        <dbReference type="PROSITE-ProRule" id="PRU00221"/>
    </source>
</evidence>
<evidence type="ECO:0000313" key="9">
    <source>
        <dbReference type="EMBL" id="KAJ6238714.1"/>
    </source>
</evidence>
<evidence type="ECO:0000256" key="5">
    <source>
        <dbReference type="ARBA" id="ARBA00022737"/>
    </source>
</evidence>
<dbReference type="InterPro" id="IPR036322">
    <property type="entry name" value="WD40_repeat_dom_sf"/>
</dbReference>
<dbReference type="Proteomes" id="UP001150062">
    <property type="component" value="Unassembled WGS sequence"/>
</dbReference>
<evidence type="ECO:0000259" key="8">
    <source>
        <dbReference type="Pfam" id="PF16529"/>
    </source>
</evidence>
<accession>A0ABQ8Y352</accession>
<dbReference type="InterPro" id="IPR015943">
    <property type="entry name" value="WD40/YVTN_repeat-like_dom_sf"/>
</dbReference>
<dbReference type="EMBL" id="JAOAOG010000232">
    <property type="protein sequence ID" value="KAJ6238714.1"/>
    <property type="molecule type" value="Genomic_DNA"/>
</dbReference>
<feature type="compositionally biased region" description="Basic and acidic residues" evidence="7">
    <location>
        <begin position="637"/>
        <end position="653"/>
    </location>
</feature>
<feature type="compositionally biased region" description="Basic residues" evidence="7">
    <location>
        <begin position="723"/>
        <end position="743"/>
    </location>
</feature>